<evidence type="ECO:0000313" key="1">
    <source>
        <dbReference type="EMBL" id="OAG29245.1"/>
    </source>
</evidence>
<evidence type="ECO:0000313" key="2">
    <source>
        <dbReference type="Proteomes" id="UP000185944"/>
    </source>
</evidence>
<dbReference type="VEuPathDB" id="MicrosporidiaDB:NEDG_01318"/>
<protein>
    <submittedName>
        <fullName evidence="1">Uncharacterized protein</fullName>
    </submittedName>
</protein>
<organism evidence="1 2">
    <name type="scientific">Nematocida displodere</name>
    <dbReference type="NCBI Taxonomy" id="1805483"/>
    <lineage>
        <taxon>Eukaryota</taxon>
        <taxon>Fungi</taxon>
        <taxon>Fungi incertae sedis</taxon>
        <taxon>Microsporidia</taxon>
        <taxon>Nematocida</taxon>
    </lineage>
</organism>
<accession>A0A177EBD1</accession>
<proteinExistence type="predicted"/>
<sequence>MEEIDTQCIDSPHTLYTLAFFKGLGCDLRTSTVMEQAYIVKNQWHDINIHLSKCTFEQTPKHLVRGMVFRHLTLSLPRCNQHQLELLNKKVVERVLRALGVIYAKTLVIEGVSENATDMLIQSSGGVAEPSNALAASTDTEHKESAPRLTRVETNCLELNNMTDALVSWFFGYLDVSDREFSLVLHNAHGITNLQVLDCFDPKGLTSLHCWGMDALTSIDCALLREQKVWGNFKLQGTKRLVGASMETLQGITAMNWNFLRVPADLWRAIATKAPRGFVVGELGLTVDFTQEFDPFWDVWYRERTSLKTLKLNLVNRYNKPKSKSTFTKILQWIDSTFRDVVQATIFKLNIQSPLLFPSYRFICIEPYLPTLRSLYCRFAIRHTLHLYSAKSTLWIAPDAYHIWQSGSLNEEMKEVCRQIVLSIDAPTPTPFLPPQSPEPNPVCFVCCISLSMINQLDPHKRPIYIGIVCKKGAMACQPCLNNLAATKQATNEALHCPCCNSEIVDTRANGIIFLAAPYTPRFIISHLDPNTN</sequence>
<gene>
    <name evidence="1" type="ORF">NEDG_01318</name>
</gene>
<comment type="caution">
    <text evidence="1">The sequence shown here is derived from an EMBL/GenBank/DDBJ whole genome shotgun (WGS) entry which is preliminary data.</text>
</comment>
<dbReference type="AlphaFoldDB" id="A0A177EBD1"/>
<reference evidence="1 2" key="1">
    <citation type="submission" date="2016-02" db="EMBL/GenBank/DDBJ databases">
        <title>Discovery of a natural microsporidian pathogen with a broad tissue tropism in Caenorhabditis elegans.</title>
        <authorList>
            <person name="Luallen R.J."/>
            <person name="Reinke A.W."/>
            <person name="Tong L."/>
            <person name="Botts M.R."/>
            <person name="Felix M.-A."/>
            <person name="Troemel E.R."/>
        </authorList>
    </citation>
    <scope>NUCLEOTIDE SEQUENCE [LARGE SCALE GENOMIC DNA]</scope>
    <source>
        <strain evidence="1 2">JUm2807</strain>
    </source>
</reference>
<dbReference type="EMBL" id="LTDL01000041">
    <property type="protein sequence ID" value="OAG29245.1"/>
    <property type="molecule type" value="Genomic_DNA"/>
</dbReference>
<dbReference type="Proteomes" id="UP000185944">
    <property type="component" value="Unassembled WGS sequence"/>
</dbReference>
<dbReference type="RefSeq" id="XP_067543924.1">
    <property type="nucleotide sequence ID" value="XM_067688736.1"/>
</dbReference>
<name>A0A177EBD1_9MICR</name>
<dbReference type="GeneID" id="93647668"/>
<keyword evidence="2" id="KW-1185">Reference proteome</keyword>